<protein>
    <submittedName>
        <fullName evidence="3">Rhodanese</fullName>
    </submittedName>
</protein>
<accession>A0ABS1E7P2</accession>
<feature type="domain" description="Inner membrane protein YgaP-like transmembrane" evidence="2">
    <location>
        <begin position="2"/>
        <end position="56"/>
    </location>
</feature>
<evidence type="ECO:0000256" key="1">
    <source>
        <dbReference type="SAM" id="Phobius"/>
    </source>
</evidence>
<keyword evidence="4" id="KW-1185">Reference proteome</keyword>
<dbReference type="Proteomes" id="UP000738126">
    <property type="component" value="Unassembled WGS sequence"/>
</dbReference>
<keyword evidence="1" id="KW-0472">Membrane</keyword>
<gene>
    <name evidence="3" type="ORF">CKO13_07365</name>
</gene>
<name>A0ABS1E7P2_9GAMM</name>
<dbReference type="Pfam" id="PF11127">
    <property type="entry name" value="YgaP-like_TM"/>
    <property type="match status" value="1"/>
</dbReference>
<organism evidence="3 4">
    <name type="scientific">Halorhodospira neutriphila</name>
    <dbReference type="NCBI Taxonomy" id="168379"/>
    <lineage>
        <taxon>Bacteria</taxon>
        <taxon>Pseudomonadati</taxon>
        <taxon>Pseudomonadota</taxon>
        <taxon>Gammaproteobacteria</taxon>
        <taxon>Chromatiales</taxon>
        <taxon>Ectothiorhodospiraceae</taxon>
        <taxon>Halorhodospira</taxon>
    </lineage>
</organism>
<dbReference type="Gene3D" id="6.10.140.1340">
    <property type="match status" value="1"/>
</dbReference>
<keyword evidence="1" id="KW-0812">Transmembrane</keyword>
<evidence type="ECO:0000313" key="4">
    <source>
        <dbReference type="Proteomes" id="UP000738126"/>
    </source>
</evidence>
<dbReference type="InterPro" id="IPR021309">
    <property type="entry name" value="YgaP-like_TM"/>
</dbReference>
<sequence>MTVNAGLRMIAGIVVILSVLLAIAFTNAWLLLTLLVGLNLLQSAFTGWCPAMPVLRKFGFREEKPVS</sequence>
<keyword evidence="1" id="KW-1133">Transmembrane helix</keyword>
<proteinExistence type="predicted"/>
<comment type="caution">
    <text evidence="3">The sequence shown here is derived from an EMBL/GenBank/DDBJ whole genome shotgun (WGS) entry which is preliminary data.</text>
</comment>
<dbReference type="EMBL" id="NRSH01000072">
    <property type="protein sequence ID" value="MBK1726839.1"/>
    <property type="molecule type" value="Genomic_DNA"/>
</dbReference>
<evidence type="ECO:0000313" key="3">
    <source>
        <dbReference type="EMBL" id="MBK1726839.1"/>
    </source>
</evidence>
<reference evidence="3 4" key="1">
    <citation type="journal article" date="2020" name="Microorganisms">
        <title>Osmotic Adaptation and Compatible Solute Biosynthesis of Phototrophic Bacteria as Revealed from Genome Analyses.</title>
        <authorList>
            <person name="Imhoff J.F."/>
            <person name="Rahn T."/>
            <person name="Kunzel S."/>
            <person name="Keller A."/>
            <person name="Neulinger S.C."/>
        </authorList>
    </citation>
    <scope>NUCLEOTIDE SEQUENCE [LARGE SCALE GENOMIC DNA]</scope>
    <source>
        <strain evidence="3 4">DSM 15116</strain>
    </source>
</reference>
<evidence type="ECO:0000259" key="2">
    <source>
        <dbReference type="Pfam" id="PF11127"/>
    </source>
</evidence>
<feature type="transmembrane region" description="Helical" evidence="1">
    <location>
        <begin position="7"/>
        <end position="25"/>
    </location>
</feature>
<dbReference type="RefSeq" id="WP_200258952.1">
    <property type="nucleotide sequence ID" value="NZ_NRSH01000072.1"/>
</dbReference>